<comment type="caution">
    <text evidence="3">The sequence shown here is derived from an EMBL/GenBank/DDBJ whole genome shotgun (WGS) entry which is preliminary data.</text>
</comment>
<feature type="domain" description="HNH nuclease" evidence="2">
    <location>
        <begin position="90"/>
        <end position="175"/>
    </location>
</feature>
<reference evidence="3" key="1">
    <citation type="journal article" date="2023" name="Mol. Phylogenet. Evol.">
        <title>Genome-scale phylogeny and comparative genomics of the fungal order Sordariales.</title>
        <authorList>
            <person name="Hensen N."/>
            <person name="Bonometti L."/>
            <person name="Westerberg I."/>
            <person name="Brannstrom I.O."/>
            <person name="Guillou S."/>
            <person name="Cros-Aarteil S."/>
            <person name="Calhoun S."/>
            <person name="Haridas S."/>
            <person name="Kuo A."/>
            <person name="Mondo S."/>
            <person name="Pangilinan J."/>
            <person name="Riley R."/>
            <person name="LaButti K."/>
            <person name="Andreopoulos B."/>
            <person name="Lipzen A."/>
            <person name="Chen C."/>
            <person name="Yan M."/>
            <person name="Daum C."/>
            <person name="Ng V."/>
            <person name="Clum A."/>
            <person name="Steindorff A."/>
            <person name="Ohm R.A."/>
            <person name="Martin F."/>
            <person name="Silar P."/>
            <person name="Natvig D.O."/>
            <person name="Lalanne C."/>
            <person name="Gautier V."/>
            <person name="Ament-Velasquez S.L."/>
            <person name="Kruys A."/>
            <person name="Hutchinson M.I."/>
            <person name="Powell A.J."/>
            <person name="Barry K."/>
            <person name="Miller A.N."/>
            <person name="Grigoriev I.V."/>
            <person name="Debuchy R."/>
            <person name="Gladieux P."/>
            <person name="Hiltunen Thoren M."/>
            <person name="Johannesson H."/>
        </authorList>
    </citation>
    <scope>NUCLEOTIDE SEQUENCE</scope>
    <source>
        <strain evidence="3">CBS 955.72</strain>
    </source>
</reference>
<dbReference type="Proteomes" id="UP001275084">
    <property type="component" value="Unassembled WGS sequence"/>
</dbReference>
<evidence type="ECO:0000313" key="4">
    <source>
        <dbReference type="Proteomes" id="UP001275084"/>
    </source>
</evidence>
<evidence type="ECO:0000313" key="3">
    <source>
        <dbReference type="EMBL" id="KAK3353046.1"/>
    </source>
</evidence>
<feature type="region of interest" description="Disordered" evidence="1">
    <location>
        <begin position="304"/>
        <end position="339"/>
    </location>
</feature>
<evidence type="ECO:0000256" key="1">
    <source>
        <dbReference type="SAM" id="MobiDB-lite"/>
    </source>
</evidence>
<dbReference type="AlphaFoldDB" id="A0AAJ0ME23"/>
<feature type="region of interest" description="Disordered" evidence="1">
    <location>
        <begin position="28"/>
        <end position="74"/>
    </location>
</feature>
<name>A0AAJ0ME23_9PEZI</name>
<organism evidence="3 4">
    <name type="scientific">Lasiosphaeria hispida</name>
    <dbReference type="NCBI Taxonomy" id="260671"/>
    <lineage>
        <taxon>Eukaryota</taxon>
        <taxon>Fungi</taxon>
        <taxon>Dikarya</taxon>
        <taxon>Ascomycota</taxon>
        <taxon>Pezizomycotina</taxon>
        <taxon>Sordariomycetes</taxon>
        <taxon>Sordariomycetidae</taxon>
        <taxon>Sordariales</taxon>
        <taxon>Lasiosphaeriaceae</taxon>
        <taxon>Lasiosphaeria</taxon>
    </lineage>
</organism>
<proteinExistence type="predicted"/>
<feature type="region of interest" description="Disordered" evidence="1">
    <location>
        <begin position="359"/>
        <end position="391"/>
    </location>
</feature>
<accession>A0AAJ0ME23</accession>
<feature type="compositionally biased region" description="Acidic residues" evidence="1">
    <location>
        <begin position="311"/>
        <end position="334"/>
    </location>
</feature>
<dbReference type="InterPro" id="IPR003615">
    <property type="entry name" value="HNH_nuc"/>
</dbReference>
<dbReference type="EMBL" id="JAUIQD010000004">
    <property type="protein sequence ID" value="KAK3353046.1"/>
    <property type="molecule type" value="Genomic_DNA"/>
</dbReference>
<reference evidence="3" key="2">
    <citation type="submission" date="2023-06" db="EMBL/GenBank/DDBJ databases">
        <authorList>
            <consortium name="Lawrence Berkeley National Laboratory"/>
            <person name="Haridas S."/>
            <person name="Hensen N."/>
            <person name="Bonometti L."/>
            <person name="Westerberg I."/>
            <person name="Brannstrom I.O."/>
            <person name="Guillou S."/>
            <person name="Cros-Aarteil S."/>
            <person name="Calhoun S."/>
            <person name="Kuo A."/>
            <person name="Mondo S."/>
            <person name="Pangilinan J."/>
            <person name="Riley R."/>
            <person name="Labutti K."/>
            <person name="Andreopoulos B."/>
            <person name="Lipzen A."/>
            <person name="Chen C."/>
            <person name="Yanf M."/>
            <person name="Daum C."/>
            <person name="Ng V."/>
            <person name="Clum A."/>
            <person name="Steindorff A."/>
            <person name="Ohm R."/>
            <person name="Martin F."/>
            <person name="Silar P."/>
            <person name="Natvig D."/>
            <person name="Lalanne C."/>
            <person name="Gautier V."/>
            <person name="Ament-Velasquez S.L."/>
            <person name="Kruys A."/>
            <person name="Hutchinson M.I."/>
            <person name="Powell A.J."/>
            <person name="Barry K."/>
            <person name="Miller A.N."/>
            <person name="Grigoriev I.V."/>
            <person name="Debuchy R."/>
            <person name="Gladieux P."/>
            <person name="Thoren M.H."/>
            <person name="Johannesson H."/>
        </authorList>
    </citation>
    <scope>NUCLEOTIDE SEQUENCE</scope>
    <source>
        <strain evidence="3">CBS 955.72</strain>
    </source>
</reference>
<evidence type="ECO:0000259" key="2">
    <source>
        <dbReference type="Pfam" id="PF13391"/>
    </source>
</evidence>
<keyword evidence="4" id="KW-1185">Reference proteome</keyword>
<gene>
    <name evidence="3" type="ORF">B0T25DRAFT_199987</name>
</gene>
<protein>
    <recommendedName>
        <fullName evidence="2">HNH nuclease domain-containing protein</fullName>
    </recommendedName>
</protein>
<sequence length="409" mass="45631">MTAIRVALNNVHDFVLLFRTREDKAKTSIAASVPASRKRKNTAKSTTPSQKRPKKDRDPKYIPGTADVTGKQNRYEKQASIRRELDGGRCVITSTTDPDVCHIIPHSPCARPKTLSRFRQCFDDTSTMIFDCDVPSLNEWNGWFTARLGVSDQAWNMINLNTQLHRWWGKVYLGFKCQGILTGPTDEQRLVRLQFHWLPGALSGVRDEQDLQTHLTNTWNLREGVAAFRTTARPVATGDILDVVVAAEDAFKMKRAFDLQWPWIRIAALTGAADVDDDVVDTDDSGPPEEGLIEELIDIRSWLDGIVPSNGDDDNDDDDDDNGVHDDDDDDDDGVHDNTSKLPITLIMQVTGPLEQQDHLPASIPASNPALKENQPPMPAPNPVPGSTEETQERVLDLMDTVFGNQFLP</sequence>
<dbReference type="Pfam" id="PF13391">
    <property type="entry name" value="HNH_2"/>
    <property type="match status" value="1"/>
</dbReference>